<evidence type="ECO:0000259" key="3">
    <source>
        <dbReference type="Pfam" id="PF14226"/>
    </source>
</evidence>
<dbReference type="AlphaFoldDB" id="A0A022Q4X7"/>
<dbReference type="EMBL" id="KI632154">
    <property type="protein sequence ID" value="EYU23727.1"/>
    <property type="molecule type" value="Genomic_DNA"/>
</dbReference>
<proteinExistence type="predicted"/>
<gene>
    <name evidence="4" type="ORF">MIMGU_mgv1a014763mg</name>
</gene>
<organism evidence="4 5">
    <name type="scientific">Erythranthe guttata</name>
    <name type="common">Yellow monkey flower</name>
    <name type="synonym">Mimulus guttatus</name>
    <dbReference type="NCBI Taxonomy" id="4155"/>
    <lineage>
        <taxon>Eukaryota</taxon>
        <taxon>Viridiplantae</taxon>
        <taxon>Streptophyta</taxon>
        <taxon>Embryophyta</taxon>
        <taxon>Tracheophyta</taxon>
        <taxon>Spermatophyta</taxon>
        <taxon>Magnoliopsida</taxon>
        <taxon>eudicotyledons</taxon>
        <taxon>Gunneridae</taxon>
        <taxon>Pentapetalae</taxon>
        <taxon>asterids</taxon>
        <taxon>lamiids</taxon>
        <taxon>Lamiales</taxon>
        <taxon>Phrymaceae</taxon>
        <taxon>Erythranthe</taxon>
    </lineage>
</organism>
<dbReference type="InterPro" id="IPR027443">
    <property type="entry name" value="IPNS-like_sf"/>
</dbReference>
<dbReference type="STRING" id="4155.A0A022Q4X7"/>
<evidence type="ECO:0000256" key="1">
    <source>
        <dbReference type="ARBA" id="ARBA00022723"/>
    </source>
</evidence>
<dbReference type="Proteomes" id="UP000030748">
    <property type="component" value="Unassembled WGS sequence"/>
</dbReference>
<dbReference type="Pfam" id="PF14226">
    <property type="entry name" value="DIOX_N"/>
    <property type="match status" value="1"/>
</dbReference>
<evidence type="ECO:0000256" key="2">
    <source>
        <dbReference type="ARBA" id="ARBA00023004"/>
    </source>
</evidence>
<dbReference type="GO" id="GO:0046872">
    <property type="term" value="F:metal ion binding"/>
    <property type="evidence" value="ECO:0007669"/>
    <property type="project" value="UniProtKB-KW"/>
</dbReference>
<dbReference type="PhylomeDB" id="A0A022Q4X7"/>
<dbReference type="GO" id="GO:0016706">
    <property type="term" value="F:2-oxoglutarate-dependent dioxygenase activity"/>
    <property type="evidence" value="ECO:0007669"/>
    <property type="project" value="UniProtKB-ARBA"/>
</dbReference>
<name>A0A022Q4X7_ERYGU</name>
<evidence type="ECO:0000313" key="5">
    <source>
        <dbReference type="Proteomes" id="UP000030748"/>
    </source>
</evidence>
<accession>A0A022Q4X7</accession>
<keyword evidence="1" id="KW-0479">Metal-binding</keyword>
<reference evidence="4 5" key="1">
    <citation type="journal article" date="2013" name="Proc. Natl. Acad. Sci. U.S.A.">
        <title>Fine-scale variation in meiotic recombination in Mimulus inferred from population shotgun sequencing.</title>
        <authorList>
            <person name="Hellsten U."/>
            <person name="Wright K.M."/>
            <person name="Jenkins J."/>
            <person name="Shu S."/>
            <person name="Yuan Y."/>
            <person name="Wessler S.R."/>
            <person name="Schmutz J."/>
            <person name="Willis J.H."/>
            <person name="Rokhsar D.S."/>
        </authorList>
    </citation>
    <scope>NUCLEOTIDE SEQUENCE [LARGE SCALE GENOMIC DNA]</scope>
    <source>
        <strain evidence="5">cv. DUN x IM62</strain>
    </source>
</reference>
<sequence length="179" mass="19829">MDSTLVLCPPFKIKTQNEINNLVFDTSHIEKQPNLPTQFLWPHEDLASAAEEELKQPPVDLTGFFAGDREATLSAAAQIRAACLDHGFFQVVNHGVDPSLVRAAHEQMDAFFKLPVDKKLAVRRKPGGVCGYSGAHADRFSSKLPWKETFSFTYQHNSNGADVVNYIESSLGQDFHQAG</sequence>
<dbReference type="InterPro" id="IPR050231">
    <property type="entry name" value="Iron_ascorbate_oxido_reductase"/>
</dbReference>
<protein>
    <recommendedName>
        <fullName evidence="3">Non-haem dioxygenase N-terminal domain-containing protein</fullName>
    </recommendedName>
</protein>
<feature type="domain" description="Non-haem dioxygenase N-terminal" evidence="3">
    <location>
        <begin position="57"/>
        <end position="158"/>
    </location>
</feature>
<dbReference type="eggNOG" id="KOG0143">
    <property type="taxonomic scope" value="Eukaryota"/>
</dbReference>
<dbReference type="SUPFAM" id="SSF51197">
    <property type="entry name" value="Clavaminate synthase-like"/>
    <property type="match status" value="1"/>
</dbReference>
<dbReference type="Gene3D" id="2.60.120.330">
    <property type="entry name" value="B-lactam Antibiotic, Isopenicillin N Synthase, Chain"/>
    <property type="match status" value="1"/>
</dbReference>
<dbReference type="PANTHER" id="PTHR47990">
    <property type="entry name" value="2-OXOGLUTARATE (2OG) AND FE(II)-DEPENDENT OXYGENASE SUPERFAMILY PROTEIN-RELATED"/>
    <property type="match status" value="1"/>
</dbReference>
<keyword evidence="5" id="KW-1185">Reference proteome</keyword>
<evidence type="ECO:0000313" key="4">
    <source>
        <dbReference type="EMBL" id="EYU23727.1"/>
    </source>
</evidence>
<keyword evidence="2" id="KW-0408">Iron</keyword>
<dbReference type="InterPro" id="IPR026992">
    <property type="entry name" value="DIOX_N"/>
</dbReference>